<organism evidence="7 8">
    <name type="scientific">Pedobacter changchengzhani</name>
    <dbReference type="NCBI Taxonomy" id="2529274"/>
    <lineage>
        <taxon>Bacteria</taxon>
        <taxon>Pseudomonadati</taxon>
        <taxon>Bacteroidota</taxon>
        <taxon>Sphingobacteriia</taxon>
        <taxon>Sphingobacteriales</taxon>
        <taxon>Sphingobacteriaceae</taxon>
        <taxon>Pedobacter</taxon>
    </lineage>
</organism>
<gene>
    <name evidence="7" type="ORF">EZJ43_16960</name>
</gene>
<dbReference type="GO" id="GO:0003677">
    <property type="term" value="F:DNA binding"/>
    <property type="evidence" value="ECO:0007669"/>
    <property type="project" value="UniProtKB-UniRule"/>
</dbReference>
<dbReference type="InterPro" id="IPR001207">
    <property type="entry name" value="Transposase_mutator"/>
</dbReference>
<accession>A0A4R5MGX6</accession>
<dbReference type="AlphaFoldDB" id="A0A4R5MGX6"/>
<comment type="caution">
    <text evidence="7">The sequence shown here is derived from an EMBL/GenBank/DDBJ whole genome shotgun (WGS) entry which is preliminary data.</text>
</comment>
<comment type="similarity">
    <text evidence="2 6">Belongs to the transposase mutator family.</text>
</comment>
<dbReference type="Pfam" id="PF00872">
    <property type="entry name" value="Transposase_mut"/>
    <property type="match status" value="1"/>
</dbReference>
<keyword evidence="4 6" id="KW-0238">DNA-binding</keyword>
<evidence type="ECO:0000256" key="4">
    <source>
        <dbReference type="ARBA" id="ARBA00023125"/>
    </source>
</evidence>
<dbReference type="EMBL" id="SJCY01000032">
    <property type="protein sequence ID" value="TDG34767.1"/>
    <property type="molecule type" value="Genomic_DNA"/>
</dbReference>
<evidence type="ECO:0000256" key="2">
    <source>
        <dbReference type="ARBA" id="ARBA00010961"/>
    </source>
</evidence>
<keyword evidence="5 6" id="KW-0233">DNA recombination</keyword>
<name>A0A4R5MGX6_9SPHI</name>
<reference evidence="7 8" key="1">
    <citation type="submission" date="2019-02" db="EMBL/GenBank/DDBJ databases">
        <title>Pedobacter sp. nov., a novel speices isolated from soil of pinguins habitat in Antarcitica.</title>
        <authorList>
            <person name="He R.-H."/>
        </authorList>
    </citation>
    <scope>NUCLEOTIDE SEQUENCE [LARGE SCALE GENOMIC DNA]</scope>
    <source>
        <strain evidence="7 8">E01020</strain>
    </source>
</reference>
<dbReference type="PANTHER" id="PTHR33217">
    <property type="entry name" value="TRANSPOSASE FOR INSERTION SEQUENCE ELEMENT IS1081"/>
    <property type="match status" value="1"/>
</dbReference>
<protein>
    <recommendedName>
        <fullName evidence="6">Mutator family transposase</fullName>
    </recommendedName>
</protein>
<evidence type="ECO:0000313" key="8">
    <source>
        <dbReference type="Proteomes" id="UP000295668"/>
    </source>
</evidence>
<comment type="function">
    <text evidence="1 6">Required for the transposition of the insertion element.</text>
</comment>
<evidence type="ECO:0000256" key="3">
    <source>
        <dbReference type="ARBA" id="ARBA00022578"/>
    </source>
</evidence>
<dbReference type="GO" id="GO:0004803">
    <property type="term" value="F:transposase activity"/>
    <property type="evidence" value="ECO:0007669"/>
    <property type="project" value="UniProtKB-UniRule"/>
</dbReference>
<evidence type="ECO:0000256" key="5">
    <source>
        <dbReference type="ARBA" id="ARBA00023172"/>
    </source>
</evidence>
<keyword evidence="8" id="KW-1185">Reference proteome</keyword>
<proteinExistence type="inferred from homology"/>
<dbReference type="OrthoDB" id="9779930at2"/>
<dbReference type="NCBIfam" id="NF033543">
    <property type="entry name" value="transpos_IS256"/>
    <property type="match status" value="1"/>
</dbReference>
<evidence type="ECO:0000313" key="7">
    <source>
        <dbReference type="EMBL" id="TDG34767.1"/>
    </source>
</evidence>
<dbReference type="RefSeq" id="WP_133263907.1">
    <property type="nucleotide sequence ID" value="NZ_SJCY01000032.1"/>
</dbReference>
<dbReference type="GO" id="GO:0006313">
    <property type="term" value="P:DNA transposition"/>
    <property type="evidence" value="ECO:0007669"/>
    <property type="project" value="UniProtKB-UniRule"/>
</dbReference>
<dbReference type="PANTHER" id="PTHR33217:SF8">
    <property type="entry name" value="MUTATOR FAMILY TRANSPOSASE"/>
    <property type="match status" value="1"/>
</dbReference>
<keyword evidence="3 6" id="KW-0815">Transposition</keyword>
<evidence type="ECO:0000256" key="1">
    <source>
        <dbReference type="ARBA" id="ARBA00002190"/>
    </source>
</evidence>
<sequence>MRTGEDFDFESFKNEAMAGLSSGEKMTGSDGVLAPMMKHFLESMMAGELNHHLSESKLNGFANRKNGKTKKTVRSLSSGEFELESNRDRLGTFEPKIVPKRQLIITEELEGNILSMYAMGMSTRGMRDYIQEMYAMDISATEISRITDSVLPAVQEWRTRPLDAVYPFVFLDCMFFKVKVNGQVETRAIYNILGIDIEGKKDILGLYTSDNEGAKFWLSVLTDLKQRGVEDILISCIDGLKGFPEAIEAIFPKTRVQLCIVHQIRASMRYVPDKDRKAVIADMKPIYTAINGEQGYERLLEFEEKWGRKYPLSCKSWMDNWLNLSAFFEYDEIIRKIIYTTNPIEGVHRQIRKITKTKGAFTSEQALLKLMYLVIKNISKKWTMPIHNWGLAFSQLYIKFGERILKENSSS</sequence>
<evidence type="ECO:0000256" key="6">
    <source>
        <dbReference type="RuleBase" id="RU365089"/>
    </source>
</evidence>
<dbReference type="Proteomes" id="UP000295668">
    <property type="component" value="Unassembled WGS sequence"/>
</dbReference>
<keyword evidence="6" id="KW-0814">Transposable element</keyword>